<comment type="caution">
    <text evidence="1">The sequence shown here is derived from an EMBL/GenBank/DDBJ whole genome shotgun (WGS) entry which is preliminary data.</text>
</comment>
<protein>
    <submittedName>
        <fullName evidence="1">Uncharacterized protein</fullName>
    </submittedName>
</protein>
<name>A0A328B3X9_9CAUL</name>
<evidence type="ECO:0000313" key="1">
    <source>
        <dbReference type="EMBL" id="RAK60554.1"/>
    </source>
</evidence>
<proteinExistence type="predicted"/>
<gene>
    <name evidence="1" type="ORF">DJ021_12440</name>
</gene>
<sequence length="84" mass="9006">MAHSLRARLGCEHAELLGLTDAEQQACVDALAAGGKTAPLYAVISPRKKAIFDGDCAEDDDWCLYRVGKGPYPGLLGLGRRKPH</sequence>
<reference evidence="2" key="1">
    <citation type="submission" date="2018-05" db="EMBL/GenBank/DDBJ databases">
        <authorList>
            <person name="Li X."/>
        </authorList>
    </citation>
    <scope>NUCLEOTIDE SEQUENCE [LARGE SCALE GENOMIC DNA]</scope>
    <source>
        <strain evidence="2">HKS-05</strain>
    </source>
</reference>
<dbReference type="EMBL" id="QFYP01000001">
    <property type="protein sequence ID" value="RAK60554.1"/>
    <property type="molecule type" value="Genomic_DNA"/>
</dbReference>
<dbReference type="AlphaFoldDB" id="A0A328B3X9"/>
<keyword evidence="2" id="KW-1185">Reference proteome</keyword>
<dbReference type="RefSeq" id="WP_111457847.1">
    <property type="nucleotide sequence ID" value="NZ_QFYP01000001.1"/>
</dbReference>
<dbReference type="Proteomes" id="UP000249842">
    <property type="component" value="Unassembled WGS sequence"/>
</dbReference>
<accession>A0A328B3X9</accession>
<organism evidence="1 2">
    <name type="scientific">Phenylobacterium hankyongense</name>
    <dbReference type="NCBI Taxonomy" id="1813876"/>
    <lineage>
        <taxon>Bacteria</taxon>
        <taxon>Pseudomonadati</taxon>
        <taxon>Pseudomonadota</taxon>
        <taxon>Alphaproteobacteria</taxon>
        <taxon>Caulobacterales</taxon>
        <taxon>Caulobacteraceae</taxon>
        <taxon>Phenylobacterium</taxon>
    </lineage>
</organism>
<evidence type="ECO:0000313" key="2">
    <source>
        <dbReference type="Proteomes" id="UP000249842"/>
    </source>
</evidence>
<dbReference type="OrthoDB" id="7187860at2"/>